<dbReference type="Proteomes" id="UP000027192">
    <property type="component" value="Unassembled WGS sequence"/>
</dbReference>
<proteinExistence type="predicted"/>
<accession>A0A066RHS2</accession>
<evidence type="ECO:0000313" key="2">
    <source>
        <dbReference type="EMBL" id="KDM89869.1"/>
    </source>
</evidence>
<feature type="signal peptide" evidence="1">
    <location>
        <begin position="1"/>
        <end position="18"/>
    </location>
</feature>
<dbReference type="RefSeq" id="WP_036756938.1">
    <property type="nucleotide sequence ID" value="NZ_JAGSGC010000018.1"/>
</dbReference>
<comment type="caution">
    <text evidence="2">The sequence shown here is derived from an EMBL/GenBank/DDBJ whole genome shotgun (WGS) entry which is preliminary data.</text>
</comment>
<feature type="chain" id="PRO_5001625715" evidence="1">
    <location>
        <begin position="19"/>
        <end position="119"/>
    </location>
</feature>
<evidence type="ECO:0000256" key="1">
    <source>
        <dbReference type="SAM" id="SignalP"/>
    </source>
</evidence>
<protein>
    <submittedName>
        <fullName evidence="2">Uncharacterized protein</fullName>
    </submittedName>
</protein>
<keyword evidence="1" id="KW-0732">Signal</keyword>
<organism evidence="2 3">
    <name type="scientific">Photobacterium galatheae</name>
    <dbReference type="NCBI Taxonomy" id="1654360"/>
    <lineage>
        <taxon>Bacteria</taxon>
        <taxon>Pseudomonadati</taxon>
        <taxon>Pseudomonadota</taxon>
        <taxon>Gammaproteobacteria</taxon>
        <taxon>Vibrionales</taxon>
        <taxon>Vibrionaceae</taxon>
        <taxon>Photobacterium</taxon>
    </lineage>
</organism>
<dbReference type="OrthoDB" id="7064041at2"/>
<dbReference type="AlphaFoldDB" id="A0A066RHS2"/>
<reference evidence="2 3" key="1">
    <citation type="submission" date="2014-04" db="EMBL/GenBank/DDBJ databases">
        <title>Draft genome sequence of Photobacterium halotolerans S2753: a solonamide, ngercheumicin and holomycin producer.</title>
        <authorList>
            <person name="Machado H.R."/>
            <person name="Gram L."/>
        </authorList>
    </citation>
    <scope>NUCLEOTIDE SEQUENCE [LARGE SCALE GENOMIC DNA]</scope>
    <source>
        <strain evidence="2 3">S2753</strain>
    </source>
</reference>
<dbReference type="EMBL" id="JMIB01000043">
    <property type="protein sequence ID" value="KDM89869.1"/>
    <property type="molecule type" value="Genomic_DNA"/>
</dbReference>
<keyword evidence="3" id="KW-1185">Reference proteome</keyword>
<gene>
    <name evidence="2" type="ORF">EA58_20680</name>
</gene>
<name>A0A066RHS2_9GAMM</name>
<sequence length="119" mass="13217">MKYILTAIFSILSLNVYAANMKSVVGTIDQVQVMGKNYETYTTNGEAIAFIHMDELPVSCNNPGKYKRVAITSNHPAFNIVVSTALAAKAANQKVELYYLDECTLWNSNAWDFAILTTK</sequence>
<evidence type="ECO:0000313" key="3">
    <source>
        <dbReference type="Proteomes" id="UP000027192"/>
    </source>
</evidence>